<proteinExistence type="predicted"/>
<comment type="caution">
    <text evidence="1">The sequence shown here is derived from an EMBL/GenBank/DDBJ whole genome shotgun (WGS) entry which is preliminary data.</text>
</comment>
<evidence type="ECO:0000313" key="2">
    <source>
        <dbReference type="Proteomes" id="UP000239494"/>
    </source>
</evidence>
<accession>A0A2T0TMF6</accession>
<dbReference type="AlphaFoldDB" id="A0A2T0TMF6"/>
<sequence>MTRFLTNPRFWVLAFLMAWLTMITAIIAQQP</sequence>
<organism evidence="1 2">
    <name type="scientific">Umezawaea tangerina</name>
    <dbReference type="NCBI Taxonomy" id="84725"/>
    <lineage>
        <taxon>Bacteria</taxon>
        <taxon>Bacillati</taxon>
        <taxon>Actinomycetota</taxon>
        <taxon>Actinomycetes</taxon>
        <taxon>Pseudonocardiales</taxon>
        <taxon>Pseudonocardiaceae</taxon>
        <taxon>Umezawaea</taxon>
    </lineage>
</organism>
<evidence type="ECO:0000313" key="1">
    <source>
        <dbReference type="EMBL" id="PRY46839.1"/>
    </source>
</evidence>
<dbReference type="Proteomes" id="UP000239494">
    <property type="component" value="Unassembled WGS sequence"/>
</dbReference>
<gene>
    <name evidence="1" type="ORF">CLV43_1011120</name>
</gene>
<name>A0A2T0TMF6_9PSEU</name>
<dbReference type="EMBL" id="PVTF01000001">
    <property type="protein sequence ID" value="PRY46839.1"/>
    <property type="molecule type" value="Genomic_DNA"/>
</dbReference>
<reference evidence="1 2" key="1">
    <citation type="submission" date="2018-03" db="EMBL/GenBank/DDBJ databases">
        <title>Genomic Encyclopedia of Archaeal and Bacterial Type Strains, Phase II (KMG-II): from individual species to whole genera.</title>
        <authorList>
            <person name="Goeker M."/>
        </authorList>
    </citation>
    <scope>NUCLEOTIDE SEQUENCE [LARGE SCALE GENOMIC DNA]</scope>
    <source>
        <strain evidence="1 2">DSM 44720</strain>
    </source>
</reference>
<keyword evidence="2" id="KW-1185">Reference proteome</keyword>
<protein>
    <submittedName>
        <fullName evidence="1">Uncharacterized protein</fullName>
    </submittedName>
</protein>